<evidence type="ECO:0000256" key="3">
    <source>
        <dbReference type="ARBA" id="ARBA00022771"/>
    </source>
</evidence>
<keyword evidence="2" id="KW-0479">Metal-binding</keyword>
<dbReference type="GO" id="GO:0008270">
    <property type="term" value="F:zinc ion binding"/>
    <property type="evidence" value="ECO:0007669"/>
    <property type="project" value="UniProtKB-KW"/>
</dbReference>
<organism evidence="8 9">
    <name type="scientific">Saponaria officinalis</name>
    <name type="common">Common soapwort</name>
    <name type="synonym">Lychnis saponaria</name>
    <dbReference type="NCBI Taxonomy" id="3572"/>
    <lineage>
        <taxon>Eukaryota</taxon>
        <taxon>Viridiplantae</taxon>
        <taxon>Streptophyta</taxon>
        <taxon>Embryophyta</taxon>
        <taxon>Tracheophyta</taxon>
        <taxon>Spermatophyta</taxon>
        <taxon>Magnoliopsida</taxon>
        <taxon>eudicotyledons</taxon>
        <taxon>Gunneridae</taxon>
        <taxon>Pentapetalae</taxon>
        <taxon>Caryophyllales</taxon>
        <taxon>Caryophyllaceae</taxon>
        <taxon>Caryophylleae</taxon>
        <taxon>Saponaria</taxon>
    </lineage>
</organism>
<evidence type="ECO:0000256" key="5">
    <source>
        <dbReference type="PROSITE-ProRule" id="PRU00449"/>
    </source>
</evidence>
<gene>
    <name evidence="8" type="ORF">RND81_12G182800</name>
</gene>
<dbReference type="EMBL" id="JBDFQZ010000012">
    <property type="protein sequence ID" value="KAK9673676.1"/>
    <property type="molecule type" value="Genomic_DNA"/>
</dbReference>
<comment type="caution">
    <text evidence="8">The sequence shown here is derived from an EMBL/GenBank/DDBJ whole genome shotgun (WGS) entry which is preliminary data.</text>
</comment>
<dbReference type="GO" id="GO:0016567">
    <property type="term" value="P:protein ubiquitination"/>
    <property type="evidence" value="ECO:0007669"/>
    <property type="project" value="TreeGrafter"/>
</dbReference>
<dbReference type="PANTHER" id="PTHR10634">
    <property type="entry name" value="AN1-TYPE ZINC FINGER PROTEIN"/>
    <property type="match status" value="1"/>
</dbReference>
<keyword evidence="4" id="KW-0862">Zinc</keyword>
<name>A0AAW1HCC8_SAPOF</name>
<accession>A0AAW1HCC8</accession>
<dbReference type="SUPFAM" id="SSF118310">
    <property type="entry name" value="AN1-like Zinc finger"/>
    <property type="match status" value="1"/>
</dbReference>
<dbReference type="Proteomes" id="UP001443914">
    <property type="component" value="Unassembled WGS sequence"/>
</dbReference>
<keyword evidence="3 5" id="KW-0863">Zinc-finger</keyword>
<evidence type="ECO:0000256" key="4">
    <source>
        <dbReference type="ARBA" id="ARBA00022833"/>
    </source>
</evidence>
<dbReference type="FunFam" id="4.10.1110.10:FF:000001">
    <property type="entry name" value="Zinc finger AN1-type containing 6"/>
    <property type="match status" value="1"/>
</dbReference>
<evidence type="ECO:0000259" key="7">
    <source>
        <dbReference type="PROSITE" id="PS51039"/>
    </source>
</evidence>
<reference evidence="8" key="1">
    <citation type="submission" date="2024-03" db="EMBL/GenBank/DDBJ databases">
        <title>WGS assembly of Saponaria officinalis var. Norfolk2.</title>
        <authorList>
            <person name="Jenkins J."/>
            <person name="Shu S."/>
            <person name="Grimwood J."/>
            <person name="Barry K."/>
            <person name="Goodstein D."/>
            <person name="Schmutz J."/>
            <person name="Leebens-Mack J."/>
            <person name="Osbourn A."/>
        </authorList>
    </citation>
    <scope>NUCLEOTIDE SEQUENCE [LARGE SCALE GENOMIC DNA]</scope>
    <source>
        <strain evidence="8">JIC</strain>
    </source>
</reference>
<evidence type="ECO:0000256" key="2">
    <source>
        <dbReference type="ARBA" id="ARBA00022723"/>
    </source>
</evidence>
<dbReference type="GO" id="GO:0004842">
    <property type="term" value="F:ubiquitin-protein transferase activity"/>
    <property type="evidence" value="ECO:0007669"/>
    <property type="project" value="TreeGrafter"/>
</dbReference>
<dbReference type="InterPro" id="IPR050652">
    <property type="entry name" value="AN1_A20_ZnFinger"/>
</dbReference>
<feature type="compositionally biased region" description="Low complexity" evidence="6">
    <location>
        <begin position="16"/>
        <end position="27"/>
    </location>
</feature>
<dbReference type="AlphaFoldDB" id="A0AAW1HCC8"/>
<dbReference type="PANTHER" id="PTHR10634:SF22">
    <property type="entry name" value="ZINC FINGER A20 AND AN1 DOMAIN-CONTAINING STRESS-ASSOCIATED PROTEIN 5"/>
    <property type="match status" value="1"/>
</dbReference>
<dbReference type="Gene3D" id="4.10.1110.10">
    <property type="entry name" value="AN1-like Zinc finger"/>
    <property type="match status" value="1"/>
</dbReference>
<keyword evidence="9" id="KW-1185">Reference proteome</keyword>
<comment type="function">
    <text evidence="1">May be involved in environmental stress response.</text>
</comment>
<dbReference type="Pfam" id="PF01428">
    <property type="entry name" value="zf-AN1"/>
    <property type="match status" value="1"/>
</dbReference>
<evidence type="ECO:0000256" key="6">
    <source>
        <dbReference type="SAM" id="MobiDB-lite"/>
    </source>
</evidence>
<dbReference type="InterPro" id="IPR000058">
    <property type="entry name" value="Znf_AN1"/>
</dbReference>
<evidence type="ECO:0000313" key="8">
    <source>
        <dbReference type="EMBL" id="KAK9673676.1"/>
    </source>
</evidence>
<feature type="compositionally biased region" description="Basic and acidic residues" evidence="6">
    <location>
        <begin position="1"/>
        <end position="12"/>
    </location>
</feature>
<feature type="compositionally biased region" description="Basic and acidic residues" evidence="6">
    <location>
        <begin position="43"/>
        <end position="69"/>
    </location>
</feature>
<dbReference type="SMART" id="SM00154">
    <property type="entry name" value="ZnF_AN1"/>
    <property type="match status" value="1"/>
</dbReference>
<feature type="region of interest" description="Disordered" evidence="6">
    <location>
        <begin position="1"/>
        <end position="83"/>
    </location>
</feature>
<feature type="domain" description="AN1-type" evidence="7">
    <location>
        <begin position="80"/>
        <end position="126"/>
    </location>
</feature>
<dbReference type="InterPro" id="IPR035896">
    <property type="entry name" value="AN1-like_Znf"/>
</dbReference>
<protein>
    <recommendedName>
        <fullName evidence="7">AN1-type domain-containing protein</fullName>
    </recommendedName>
</protein>
<evidence type="ECO:0000313" key="9">
    <source>
        <dbReference type="Proteomes" id="UP001443914"/>
    </source>
</evidence>
<sequence>MAQNREKDETIELKVPSDSPLSLSCPDTTCKNLPGFGIGLDPTRVDRRDTSCPRSDEARPHTEERKRVASDSGSSGEPAKRAVNRCSGCRKRVGLTGFRCRCGDLFCADHRYSDRHDCPYDYKSEGRAAIARENPVVKAAKIQKV</sequence>
<proteinExistence type="predicted"/>
<evidence type="ECO:0000256" key="1">
    <source>
        <dbReference type="ARBA" id="ARBA00003732"/>
    </source>
</evidence>
<dbReference type="PROSITE" id="PS51039">
    <property type="entry name" value="ZF_AN1"/>
    <property type="match status" value="1"/>
</dbReference>